<dbReference type="SUPFAM" id="SSF54690">
    <property type="entry name" value="Molybdopterin synthase subunit MoaE"/>
    <property type="match status" value="1"/>
</dbReference>
<dbReference type="EMBL" id="JADEVV010000014">
    <property type="protein sequence ID" value="MBE9253514.1"/>
    <property type="molecule type" value="Genomic_DNA"/>
</dbReference>
<reference evidence="1 2" key="1">
    <citation type="submission" date="2020-10" db="EMBL/GenBank/DDBJ databases">
        <authorList>
            <person name="Castelo-Branco R."/>
            <person name="Eusebio N."/>
            <person name="Adriana R."/>
            <person name="Vieira A."/>
            <person name="Brugerolle De Fraissinette N."/>
            <person name="Rezende De Castro R."/>
            <person name="Schneider M.P."/>
            <person name="Vasconcelos V."/>
            <person name="Leao P.N."/>
        </authorList>
    </citation>
    <scope>NUCLEOTIDE SEQUENCE [LARGE SCALE GENOMIC DNA]</scope>
    <source>
        <strain evidence="1 2">LEGE 00031</strain>
    </source>
</reference>
<name>A0ABR9VQ89_9SYNC</name>
<dbReference type="Gene3D" id="3.90.1170.40">
    <property type="entry name" value="Molybdopterin biosynthesis MoaE subunit"/>
    <property type="match status" value="1"/>
</dbReference>
<dbReference type="InterPro" id="IPR003448">
    <property type="entry name" value="Mopterin_biosynth_MoaE"/>
</dbReference>
<dbReference type="InterPro" id="IPR036563">
    <property type="entry name" value="MoaE_sf"/>
</dbReference>
<keyword evidence="2" id="KW-1185">Reference proteome</keyword>
<dbReference type="Proteomes" id="UP000658720">
    <property type="component" value="Unassembled WGS sequence"/>
</dbReference>
<gene>
    <name evidence="1" type="ORF">IQ217_06520</name>
</gene>
<comment type="caution">
    <text evidence="1">The sequence shown here is derived from an EMBL/GenBank/DDBJ whole genome shotgun (WGS) entry which is preliminary data.</text>
</comment>
<dbReference type="PANTHER" id="PTHR23404">
    <property type="entry name" value="MOLYBDOPTERIN SYNTHASE RELATED"/>
    <property type="match status" value="1"/>
</dbReference>
<sequence>MALALFDISDQPINTQPLIAALEYDQAGALVTFAGWVRNHNDGKQVNSLEYQVYQELAINEGFKIITEAKEKYDLHQAIAIHRSGHLKIGETAVWVGTVASHRQAAFQGTQYVIDQIKLRLPIWKKEHYLNHPAAWVYCSHHHSH</sequence>
<proteinExistence type="predicted"/>
<accession>A0ABR9VQ89</accession>
<dbReference type="CDD" id="cd00756">
    <property type="entry name" value="MoaE"/>
    <property type="match status" value="1"/>
</dbReference>
<evidence type="ECO:0000313" key="1">
    <source>
        <dbReference type="EMBL" id="MBE9253514.1"/>
    </source>
</evidence>
<evidence type="ECO:0000313" key="2">
    <source>
        <dbReference type="Proteomes" id="UP000658720"/>
    </source>
</evidence>
<dbReference type="RefSeq" id="WP_190598125.1">
    <property type="nucleotide sequence ID" value="NZ_JADEVV010000014.1"/>
</dbReference>
<dbReference type="Pfam" id="PF02391">
    <property type="entry name" value="MoaE"/>
    <property type="match status" value="1"/>
</dbReference>
<organism evidence="1 2">
    <name type="scientific">Synechocystis salina LEGE 00031</name>
    <dbReference type="NCBI Taxonomy" id="1828736"/>
    <lineage>
        <taxon>Bacteria</taxon>
        <taxon>Bacillati</taxon>
        <taxon>Cyanobacteriota</taxon>
        <taxon>Cyanophyceae</taxon>
        <taxon>Synechococcales</taxon>
        <taxon>Merismopediaceae</taxon>
        <taxon>Synechocystis</taxon>
    </lineage>
</organism>
<protein>
    <submittedName>
        <fullName evidence="1">Molybdenum cofactor biosynthesis protein MoaE</fullName>
    </submittedName>
</protein>